<dbReference type="InterPro" id="IPR011990">
    <property type="entry name" value="TPR-like_helical_dom_sf"/>
</dbReference>
<dbReference type="InterPro" id="IPR002885">
    <property type="entry name" value="PPR_rpt"/>
</dbReference>
<dbReference type="NCBIfam" id="TIGR00756">
    <property type="entry name" value="PPR"/>
    <property type="match status" value="3"/>
</dbReference>
<evidence type="ECO:0000256" key="2">
    <source>
        <dbReference type="PROSITE-ProRule" id="PRU00708"/>
    </source>
</evidence>
<dbReference type="EMBL" id="FN668642">
    <property type="protein sequence ID" value="CBK21442.2"/>
    <property type="molecule type" value="Genomic_DNA"/>
</dbReference>
<dbReference type="AlphaFoldDB" id="D8M053"/>
<organism evidence="5">
    <name type="scientific">Blastocystis hominis</name>
    <dbReference type="NCBI Taxonomy" id="12968"/>
    <lineage>
        <taxon>Eukaryota</taxon>
        <taxon>Sar</taxon>
        <taxon>Stramenopiles</taxon>
        <taxon>Bigyra</taxon>
        <taxon>Opalozoa</taxon>
        <taxon>Opalinata</taxon>
        <taxon>Blastocystidae</taxon>
        <taxon>Blastocystis</taxon>
    </lineage>
</organism>
<dbReference type="Proteomes" id="UP000008312">
    <property type="component" value="Unassembled WGS sequence"/>
</dbReference>
<accession>D8M053</accession>
<feature type="repeat" description="PPR" evidence="2">
    <location>
        <begin position="860"/>
        <end position="894"/>
    </location>
</feature>
<dbReference type="InterPro" id="IPR057027">
    <property type="entry name" value="TPR_mt"/>
</dbReference>
<reference evidence="5" key="1">
    <citation type="submission" date="2010-02" db="EMBL/GenBank/DDBJ databases">
        <title>Sequencing and annotation of the Blastocystis hominis genome.</title>
        <authorList>
            <person name="Wincker P."/>
        </authorList>
    </citation>
    <scope>NUCLEOTIDE SEQUENCE</scope>
    <source>
        <strain evidence="5">Singapore isolate B</strain>
    </source>
</reference>
<evidence type="ECO:0000259" key="4">
    <source>
        <dbReference type="Pfam" id="PF23276"/>
    </source>
</evidence>
<dbReference type="RefSeq" id="XP_012895490.1">
    <property type="nucleotide sequence ID" value="XM_013040036.1"/>
</dbReference>
<dbReference type="OrthoDB" id="200698at2759"/>
<sequence>MLAAVCRRAGAPLVRRFDSSLRNVSFLALYGVKKSGKVFQTDCFGGTMQVRRFASASEPMSKGREMIATTSVKSIVDNSSSWKYGHPDYSPIPVLSKEQISQITTGTVGSKNLNITERDLLELDTLAQKLTSMLEEPFDEGILMNLKDYNVDKLFNRVKGTLHVDDVPATIKAIRVLSAQNRVEDALTLWNILKQNPHHCTLFAWTAYLNTLCTHNKSTLARQELKEMVLSGVSPDQHIYGVLVNGLVLEGKLNEAFSVTREMSESGLRPNNIIFSSLIYGCIKKRQLARANETFDLMRNYIEEPDSISIALMIKVSELQHNTERAIRFFDSLDVHQQLVTQGCYHAIMHACARSWRYDVMAFDYFQKMEVAGIAPSLSSYHILLEACAQRGDFVRANSVMVQLQERGFKPTSETLSLLLMVLGNASGNGLALPEHPAGNRRYTREEYEMYLKGLPVAIKRDRLAYVRDSRRKAIDDGLGETEEEETSGGMSGEEEMGEESNSKNSINPLNPLSQLEETDMKSIEASKAELLQNAKQALQRATPKSGLSQGLSQTEIDAEINRIEGKSGAPQVQNPIDEIVKRTEELVAEKFSVQPMNATDASVAASNREIVDKALKEMNERGLISRNANMDLLRSREESIVELMQLEEKGRSLLVEAYKAKGGDEKHIDYASPLWKSCVDDVLNRDPSLKQSIQNMVNVKMGTVLLTGSSLLKQKEQVRFLRSCFLESPEKAKQLTQLRIAKLVKPSILENYEMIRDVEPDIRYQSPKPNVFALRCPNRVQDLSAYWDHLYAQDASVPALKPYLAREGERIWRELLRQTDEKPSLVHLNSYLGLYTKSLFFNRAKSVFQSIESYGQKPDRMSYHLLITMYAKTKHVTDAAQLLREMQLNGLVPAPETYGEMILALSRVGNVDQALSVLTDIKRRGLPFPKERYLRPLRMELNRLGMSDHPSLPEDKEKKWRKEFREATREKSRKSNSRVQHAANAK</sequence>
<dbReference type="PANTHER" id="PTHR47447:SF17">
    <property type="entry name" value="OS12G0638900 PROTEIN"/>
    <property type="match status" value="1"/>
</dbReference>
<dbReference type="InParanoid" id="D8M053"/>
<keyword evidence="1" id="KW-0677">Repeat</keyword>
<gene>
    <name evidence="5" type="ORF">GSBLH_T00006298001</name>
</gene>
<feature type="repeat" description="PPR" evidence="2">
    <location>
        <begin position="377"/>
        <end position="411"/>
    </location>
</feature>
<dbReference type="Pfam" id="PF01535">
    <property type="entry name" value="PPR"/>
    <property type="match status" value="2"/>
</dbReference>
<evidence type="ECO:0000313" key="6">
    <source>
        <dbReference type="Proteomes" id="UP000008312"/>
    </source>
</evidence>
<protein>
    <recommendedName>
        <fullName evidence="4">Pentatricopeptide repeat-containing protein-mitochondrial domain-containing protein</fullName>
    </recommendedName>
</protein>
<dbReference type="Gene3D" id="1.25.40.10">
    <property type="entry name" value="Tetratricopeptide repeat domain"/>
    <property type="match status" value="3"/>
</dbReference>
<feature type="repeat" description="PPR" evidence="2">
    <location>
        <begin position="341"/>
        <end position="376"/>
    </location>
</feature>
<feature type="compositionally biased region" description="Polar residues" evidence="3">
    <location>
        <begin position="503"/>
        <end position="512"/>
    </location>
</feature>
<dbReference type="PANTHER" id="PTHR47447">
    <property type="entry name" value="OS03G0856100 PROTEIN"/>
    <property type="match status" value="1"/>
</dbReference>
<feature type="domain" description="Pentatricopeptide repeat-containing protein-mitochondrial" evidence="4">
    <location>
        <begin position="209"/>
        <end position="332"/>
    </location>
</feature>
<feature type="compositionally biased region" description="Basic and acidic residues" evidence="3">
    <location>
        <begin position="952"/>
        <end position="971"/>
    </location>
</feature>
<evidence type="ECO:0000313" key="5">
    <source>
        <dbReference type="EMBL" id="CBK21442.2"/>
    </source>
</evidence>
<feature type="repeat" description="PPR" evidence="2">
    <location>
        <begin position="236"/>
        <end position="270"/>
    </location>
</feature>
<keyword evidence="6" id="KW-1185">Reference proteome</keyword>
<dbReference type="PROSITE" id="PS51375">
    <property type="entry name" value="PPR"/>
    <property type="match status" value="5"/>
</dbReference>
<feature type="region of interest" description="Disordered" evidence="3">
    <location>
        <begin position="946"/>
        <end position="987"/>
    </location>
</feature>
<feature type="repeat" description="PPR" evidence="2">
    <location>
        <begin position="895"/>
        <end position="929"/>
    </location>
</feature>
<feature type="region of interest" description="Disordered" evidence="3">
    <location>
        <begin position="476"/>
        <end position="512"/>
    </location>
</feature>
<evidence type="ECO:0000256" key="1">
    <source>
        <dbReference type="ARBA" id="ARBA00022737"/>
    </source>
</evidence>
<name>D8M053_BLAHO</name>
<dbReference type="Pfam" id="PF23276">
    <property type="entry name" value="TPR_24"/>
    <property type="match status" value="1"/>
</dbReference>
<dbReference type="GeneID" id="24922423"/>
<proteinExistence type="predicted"/>
<evidence type="ECO:0000256" key="3">
    <source>
        <dbReference type="SAM" id="MobiDB-lite"/>
    </source>
</evidence>
<dbReference type="Pfam" id="PF13812">
    <property type="entry name" value="PPR_3"/>
    <property type="match status" value="1"/>
</dbReference>
<feature type="compositionally biased region" description="Acidic residues" evidence="3">
    <location>
        <begin position="478"/>
        <end position="499"/>
    </location>
</feature>